<dbReference type="SUPFAM" id="SSF51735">
    <property type="entry name" value="NAD(P)-binding Rossmann-fold domains"/>
    <property type="match status" value="1"/>
</dbReference>
<feature type="compositionally biased region" description="Basic and acidic residues" evidence="3">
    <location>
        <begin position="119"/>
        <end position="128"/>
    </location>
</feature>
<dbReference type="Gene3D" id="3.40.50.720">
    <property type="entry name" value="NAD(P)-binding Rossmann-like Domain"/>
    <property type="match status" value="1"/>
</dbReference>
<accession>A0A4Q1HG65</accession>
<evidence type="ECO:0000256" key="2">
    <source>
        <dbReference type="ARBA" id="ARBA00023002"/>
    </source>
</evidence>
<dbReference type="Proteomes" id="UP000290849">
    <property type="component" value="Unassembled WGS sequence"/>
</dbReference>
<reference evidence="4 5" key="1">
    <citation type="journal article" date="2017" name="Int. J. Syst. Evol. Microbiol.">
        <title>Achromobacter aloeverae sp. nov., isolated from the root of Aloe vera (L.) Burm.f.</title>
        <authorList>
            <person name="Kuncharoen N."/>
            <person name="Muramatsu Y."/>
            <person name="Shibata C."/>
            <person name="Kamakura Y."/>
            <person name="Nakagawa Y."/>
            <person name="Tanasupawat S."/>
        </authorList>
    </citation>
    <scope>NUCLEOTIDE SEQUENCE [LARGE SCALE GENOMIC DNA]</scope>
    <source>
        <strain evidence="4 5">AVA-1</strain>
    </source>
</reference>
<evidence type="ECO:0000313" key="5">
    <source>
        <dbReference type="Proteomes" id="UP000290849"/>
    </source>
</evidence>
<organism evidence="4 5">
    <name type="scientific">Achromobacter aloeverae</name>
    <dbReference type="NCBI Taxonomy" id="1750518"/>
    <lineage>
        <taxon>Bacteria</taxon>
        <taxon>Pseudomonadati</taxon>
        <taxon>Pseudomonadota</taxon>
        <taxon>Betaproteobacteria</taxon>
        <taxon>Burkholderiales</taxon>
        <taxon>Alcaligenaceae</taxon>
        <taxon>Achromobacter</taxon>
    </lineage>
</organism>
<keyword evidence="5" id="KW-1185">Reference proteome</keyword>
<comment type="similarity">
    <text evidence="1">Belongs to the short-chain dehydrogenases/reductases (SDR) family.</text>
</comment>
<dbReference type="EMBL" id="PYAL01000006">
    <property type="protein sequence ID" value="RXN86153.1"/>
    <property type="molecule type" value="Genomic_DNA"/>
</dbReference>
<evidence type="ECO:0008006" key="6">
    <source>
        <dbReference type="Google" id="ProtNLM"/>
    </source>
</evidence>
<name>A0A4Q1HG65_9BURK</name>
<dbReference type="OrthoDB" id="9793499at2"/>
<evidence type="ECO:0000313" key="4">
    <source>
        <dbReference type="EMBL" id="RXN86153.1"/>
    </source>
</evidence>
<dbReference type="InterPro" id="IPR036291">
    <property type="entry name" value="NAD(P)-bd_dom_sf"/>
</dbReference>
<keyword evidence="2" id="KW-0560">Oxidoreductase</keyword>
<dbReference type="GO" id="GO:0016614">
    <property type="term" value="F:oxidoreductase activity, acting on CH-OH group of donors"/>
    <property type="evidence" value="ECO:0007669"/>
    <property type="project" value="UniProtKB-ARBA"/>
</dbReference>
<evidence type="ECO:0000256" key="3">
    <source>
        <dbReference type="SAM" id="MobiDB-lite"/>
    </source>
</evidence>
<protein>
    <recommendedName>
        <fullName evidence="6">Short-chain dehydrogenase</fullName>
    </recommendedName>
</protein>
<evidence type="ECO:0000256" key="1">
    <source>
        <dbReference type="ARBA" id="ARBA00006484"/>
    </source>
</evidence>
<sequence length="128" mass="12848">MTTNSSAALLAGKIALVTGGSSGIGAATAKTFAAQGATVAIGYHQGADRAQALLAELPGAGHLALRLPLADDDAHASAAQVLQSTYGRVPVAVFSKAAAARMLSATSCGDVTRPSGMCHDPRLDRRHP</sequence>
<feature type="region of interest" description="Disordered" evidence="3">
    <location>
        <begin position="109"/>
        <end position="128"/>
    </location>
</feature>
<gene>
    <name evidence="4" type="ORF">C7R54_20680</name>
</gene>
<dbReference type="PANTHER" id="PTHR48107:SF7">
    <property type="entry name" value="RE15974P"/>
    <property type="match status" value="1"/>
</dbReference>
<dbReference type="AlphaFoldDB" id="A0A4Q1HG65"/>
<dbReference type="PANTHER" id="PTHR48107">
    <property type="entry name" value="NADPH-DEPENDENT ALDEHYDE REDUCTASE-LIKE PROTEIN, CHLOROPLASTIC-RELATED"/>
    <property type="match status" value="1"/>
</dbReference>
<dbReference type="RefSeq" id="WP_129152321.1">
    <property type="nucleotide sequence ID" value="NZ_JBHSDO010000017.1"/>
</dbReference>
<dbReference type="InterPro" id="IPR002347">
    <property type="entry name" value="SDR_fam"/>
</dbReference>
<comment type="caution">
    <text evidence="4">The sequence shown here is derived from an EMBL/GenBank/DDBJ whole genome shotgun (WGS) entry which is preliminary data.</text>
</comment>
<dbReference type="Pfam" id="PF00106">
    <property type="entry name" value="adh_short"/>
    <property type="match status" value="1"/>
</dbReference>
<proteinExistence type="inferred from homology"/>